<dbReference type="RefSeq" id="WP_210039342.1">
    <property type="nucleotide sequence ID" value="NZ_JBHLVU010000005.1"/>
</dbReference>
<dbReference type="Gene3D" id="3.20.20.80">
    <property type="entry name" value="Glycosidases"/>
    <property type="match status" value="1"/>
</dbReference>
<evidence type="ECO:0000259" key="1">
    <source>
        <dbReference type="Pfam" id="PF12904"/>
    </source>
</evidence>
<gene>
    <name evidence="3" type="ORF">K0U00_12625</name>
</gene>
<proteinExistence type="predicted"/>
<dbReference type="Pfam" id="PF13204">
    <property type="entry name" value="Apiosidase"/>
    <property type="match status" value="1"/>
</dbReference>
<dbReference type="PANTHER" id="PTHR37836">
    <property type="entry name" value="LMO1036 PROTEIN"/>
    <property type="match status" value="1"/>
</dbReference>
<dbReference type="InterPro" id="IPR025277">
    <property type="entry name" value="Apiosidase-like_cat_dom"/>
</dbReference>
<keyword evidence="4" id="KW-1185">Reference proteome</keyword>
<name>A0ABS7C1V8_9BACL</name>
<protein>
    <submittedName>
        <fullName evidence="3">Glycoside hydrolase family 140 protein</fullName>
    </submittedName>
</protein>
<dbReference type="GO" id="GO:0016787">
    <property type="term" value="F:hydrolase activity"/>
    <property type="evidence" value="ECO:0007669"/>
    <property type="project" value="UniProtKB-KW"/>
</dbReference>
<evidence type="ECO:0000313" key="4">
    <source>
        <dbReference type="Proteomes" id="UP001519887"/>
    </source>
</evidence>
<reference evidence="3 4" key="1">
    <citation type="submission" date="2021-07" db="EMBL/GenBank/DDBJ databases">
        <title>Paenibacillus radiodurans sp. nov., isolated from the southeastern edge of Tengger Desert.</title>
        <authorList>
            <person name="Zhang G."/>
        </authorList>
    </citation>
    <scope>NUCLEOTIDE SEQUENCE [LARGE SCALE GENOMIC DNA]</scope>
    <source>
        <strain evidence="3 4">CCM 7311</strain>
    </source>
</reference>
<accession>A0ABS7C1V8</accession>
<dbReference type="PANTHER" id="PTHR37836:SF3">
    <property type="entry name" value="ENDOGLUCANASE"/>
    <property type="match status" value="1"/>
</dbReference>
<dbReference type="Pfam" id="PF12904">
    <property type="entry name" value="Collagen_bind_2"/>
    <property type="match status" value="1"/>
</dbReference>
<organism evidence="3 4">
    <name type="scientific">Paenibacillus sepulcri</name>
    <dbReference type="NCBI Taxonomy" id="359917"/>
    <lineage>
        <taxon>Bacteria</taxon>
        <taxon>Bacillati</taxon>
        <taxon>Bacillota</taxon>
        <taxon>Bacilli</taxon>
        <taxon>Bacillales</taxon>
        <taxon>Paenibacillaceae</taxon>
        <taxon>Paenibacillus</taxon>
    </lineage>
</organism>
<dbReference type="EMBL" id="JAHZIK010000266">
    <property type="protein sequence ID" value="MBW7454879.1"/>
    <property type="molecule type" value="Genomic_DNA"/>
</dbReference>
<evidence type="ECO:0000313" key="3">
    <source>
        <dbReference type="EMBL" id="MBW7454879.1"/>
    </source>
</evidence>
<dbReference type="InterPro" id="IPR024749">
    <property type="entry name" value="Collagen-bd_put"/>
</dbReference>
<dbReference type="Proteomes" id="UP001519887">
    <property type="component" value="Unassembled WGS sequence"/>
</dbReference>
<evidence type="ECO:0000259" key="2">
    <source>
        <dbReference type="Pfam" id="PF13204"/>
    </source>
</evidence>
<comment type="caution">
    <text evidence="3">The sequence shown here is derived from an EMBL/GenBank/DDBJ whole genome shotgun (WGS) entry which is preliminary data.</text>
</comment>
<feature type="domain" description="Apiosidase-like catalytic" evidence="2">
    <location>
        <begin position="13"/>
        <end position="343"/>
    </location>
</feature>
<feature type="domain" description="Putative collagen-binding" evidence="1">
    <location>
        <begin position="346"/>
        <end position="435"/>
    </location>
</feature>
<dbReference type="SUPFAM" id="SSF51445">
    <property type="entry name" value="(Trans)glycosidases"/>
    <property type="match status" value="1"/>
</dbReference>
<dbReference type="InterPro" id="IPR017853">
    <property type="entry name" value="GH"/>
</dbReference>
<sequence>MTTSSKFKKLKVSDNRRYLAQEDGTPFFWLGDTAWELFHRLNKEEALEYLQNRAEAGFTVIQAVALSEFEGLTVENAYGRLPLLQNGQGKYDPLLPDLPQDGAYGYWEHMDFIINAAAELGLYIGLLPTWGDKYNRMWGKGPEIFTKSNAKAYGEWIASRYKANSNIIWILGGDRPLVTSKHFDVIQAMAEGIKQADGGEHLITFHPMGGKSSSQQLHDESWLDFNMIQSGHGALNTANNEHVSHDYGLAPVKPTLDAEPCYEDHPINFKAVNGYFDAADVRQAAYWALFAGAFGHTYGHHSIWSMTTEQSDYFIMHWRQAIVRPGAMQMRHARRLIESRPFFDRIPDQSLVIGNDSGANHIQASRGADYAFFYSPNGLPFQVRMGIIAGESIRASWYDPRTGETQPAGLYKNEAEVKFFPPSSGRNDDWVLILDDDSKGYAAP</sequence>
<keyword evidence="3" id="KW-0378">Hydrolase</keyword>